<dbReference type="KEGG" id="dpp:DICPUDRAFT_96554"/>
<dbReference type="OrthoDB" id="5317514at2759"/>
<dbReference type="STRING" id="5786.F0Z9B8"/>
<dbReference type="InterPro" id="IPR013517">
    <property type="entry name" value="FG-GAP"/>
</dbReference>
<sequence length="940" mass="105196">MKSNIKMYLYITGSLLFLISSVLSCGMTTHNTVARRAYNFSSFEGFTEFKQYISENFDVFDAGAAFPDFGYDCAGLANESEAAHWPPFLRAGSQYLIDTYPQPWSHDGIRLAVFLLGVASHQVADISWHSIGGIQEGLIRAMAGQDFNGVYSTAHTNADEGGEFELAYNYDLSWLSDKWYVPITDIKNIFHLLNYTRVNYENLLRCNAVLYAGAMGVKIGGRFLYPEIAKKSPFLVDHYQDYFNGGLDDMSIWTSYCWPVLMGWLNGSTIGEFCFIQPDPNNSDADSGHLPPTSYSKLVLGDESQENENSNYNSEKHLEESDSISSLIGSQLAKQIFSQMKIVEDKQGASYELPTTIEKIIDTILDKFKEEEEKILDYINRFIHPKYKQFLSSNKIKITQEQPKQKEIQDLQHPFLKDNRNYNFKSYINRNDNNIKINDNNNLESNFSTIYGQNMYGYFGRDFRSVDLNNDGLDDIIISSPGYGQPGTMQTGCVFYVISNTTDNYKPFYDDTSNYNIDQIAAGKVCGFETHSKFGWNVEVLDFNLDGVLDLIVGAPSSFNAELTYKGMLYIYFGSIGDDGSKWYIADPNKPSIIMKGIRSHDALGTVIRSADCNGDGYLDLILGTPNSHGGGSQRGMVSIFYSSKNRLPGNLTLEHSDYSVHGSVDYEWFGNEIKVSNAGDKALLLVGSPNFHFPRTKLVNIGKITAYAMNSKSNQFEKTPKFTILGSGNNDKLGYNFHTINGSSFGLNNVNDIIILSLPTRGFGDEYDQVGEVVLIDVDPLRGINSIKDIFPLLSIRGTAKYSRFGESLLVGKIHQADEFAQLFVGAPLWTDTIETGSGCVFSYSPNDHLVKDQVHFKQNKINNTPVIIYDNVHSIKTYNLSNIGSASSSLNNKRKDSRFGFRTCLSDFNNDGRKDLIVSADRDSSKLLEAGSINIFVS</sequence>
<evidence type="ECO:0000313" key="15">
    <source>
        <dbReference type="Proteomes" id="UP000001064"/>
    </source>
</evidence>
<dbReference type="Gene3D" id="2.130.10.130">
    <property type="entry name" value="Integrin alpha, N-terminal"/>
    <property type="match status" value="2"/>
</dbReference>
<dbReference type="GO" id="GO:0007155">
    <property type="term" value="P:cell adhesion"/>
    <property type="evidence" value="ECO:0007669"/>
    <property type="project" value="InterPro"/>
</dbReference>
<dbReference type="GO" id="GO:0008305">
    <property type="term" value="C:integrin complex"/>
    <property type="evidence" value="ECO:0007669"/>
    <property type="project" value="InterPro"/>
</dbReference>
<protein>
    <recommendedName>
        <fullName evidence="4">Phosphatidylinositol-glycan-specific phospholipase D</fullName>
        <ecNumber evidence="3">3.1.4.50</ecNumber>
    </recommendedName>
    <alternativeName>
        <fullName evidence="10">Glycosyl-phosphatidylinositol-specific phospholipase D</fullName>
    </alternativeName>
</protein>
<dbReference type="PRINTS" id="PR01185">
    <property type="entry name" value="INTEGRINA"/>
</dbReference>
<dbReference type="PANTHER" id="PTHR23221">
    <property type="entry name" value="GLYCOSYLPHOSPHATIDYLINOSITOL PHOSPHOLIPASE D"/>
    <property type="match status" value="1"/>
</dbReference>
<dbReference type="FunFam" id="2.130.10.130:FF:000032">
    <property type="entry name" value="Phosphatidylinositol-glycan-specific phospholipase D"/>
    <property type="match status" value="1"/>
</dbReference>
<evidence type="ECO:0000259" key="13">
    <source>
        <dbReference type="Pfam" id="PF00882"/>
    </source>
</evidence>
<evidence type="ECO:0000256" key="8">
    <source>
        <dbReference type="ARBA" id="ARBA00022801"/>
    </source>
</evidence>
<feature type="repeat" description="FG-GAP" evidence="12">
    <location>
        <begin position="519"/>
        <end position="581"/>
    </location>
</feature>
<feature type="repeat" description="FG-GAP" evidence="12">
    <location>
        <begin position="445"/>
        <end position="506"/>
    </location>
</feature>
<dbReference type="Proteomes" id="UP000001064">
    <property type="component" value="Unassembled WGS sequence"/>
</dbReference>
<evidence type="ECO:0000256" key="11">
    <source>
        <dbReference type="ARBA" id="ARBA00093237"/>
    </source>
</evidence>
<dbReference type="PANTHER" id="PTHR23221:SF7">
    <property type="entry name" value="PHOSPHATIDYLINOSITOL-GLYCAN-SPECIFIC PHOSPHOLIPASE D"/>
    <property type="match status" value="1"/>
</dbReference>
<feature type="repeat" description="FG-GAP" evidence="12">
    <location>
        <begin position="590"/>
        <end position="650"/>
    </location>
</feature>
<name>F0Z9B8_DICPU</name>
<dbReference type="InterPro" id="IPR029002">
    <property type="entry name" value="PLPC/GPLD1"/>
</dbReference>
<comment type="subcellular location">
    <subcellularLocation>
        <location evidence="1">Secreted</location>
    </subcellularLocation>
</comment>
<keyword evidence="6" id="KW-0732">Signal</keyword>
<keyword evidence="15" id="KW-1185">Reference proteome</keyword>
<keyword evidence="7" id="KW-0677">Repeat</keyword>
<proteinExistence type="inferred from homology"/>
<dbReference type="PROSITE" id="PS51257">
    <property type="entry name" value="PROKAR_LIPOPROTEIN"/>
    <property type="match status" value="1"/>
</dbReference>
<evidence type="ECO:0000256" key="2">
    <source>
        <dbReference type="ARBA" id="ARBA00008652"/>
    </source>
</evidence>
<evidence type="ECO:0000256" key="9">
    <source>
        <dbReference type="ARBA" id="ARBA00023180"/>
    </source>
</evidence>
<dbReference type="GO" id="GO:0005615">
    <property type="term" value="C:extracellular space"/>
    <property type="evidence" value="ECO:0000318"/>
    <property type="project" value="GO_Central"/>
</dbReference>
<dbReference type="AlphaFoldDB" id="F0Z9B8"/>
<dbReference type="Pfam" id="PF01839">
    <property type="entry name" value="FG-GAP"/>
    <property type="match status" value="3"/>
</dbReference>
<dbReference type="SMART" id="SM00191">
    <property type="entry name" value="Int_alpha"/>
    <property type="match status" value="6"/>
</dbReference>
<dbReference type="SUPFAM" id="SSF69318">
    <property type="entry name" value="Integrin alpha N-terminal domain"/>
    <property type="match status" value="1"/>
</dbReference>
<evidence type="ECO:0000256" key="5">
    <source>
        <dbReference type="ARBA" id="ARBA00022525"/>
    </source>
</evidence>
<keyword evidence="5" id="KW-0964">Secreted</keyword>
<dbReference type="GeneID" id="10509937"/>
<evidence type="ECO:0000256" key="12">
    <source>
        <dbReference type="PROSITE-ProRule" id="PRU00803"/>
    </source>
</evidence>
<gene>
    <name evidence="14" type="ORF">DICPUDRAFT_96554</name>
</gene>
<dbReference type="Pfam" id="PF00882">
    <property type="entry name" value="Zn_dep_PLPC"/>
    <property type="match status" value="1"/>
</dbReference>
<dbReference type="GO" id="GO:0031012">
    <property type="term" value="C:extracellular matrix"/>
    <property type="evidence" value="ECO:0000318"/>
    <property type="project" value="GO_Central"/>
</dbReference>
<dbReference type="VEuPathDB" id="AmoebaDB:DICPUDRAFT_96554"/>
<dbReference type="FunFam" id="2.130.10.130:FF:000031">
    <property type="entry name" value="Phosphatidylinositol-glycan-specific phospholipase D"/>
    <property type="match status" value="1"/>
</dbReference>
<dbReference type="PROSITE" id="PS51470">
    <property type="entry name" value="FG_GAP"/>
    <property type="match status" value="3"/>
</dbReference>
<dbReference type="InterPro" id="IPR000413">
    <property type="entry name" value="Integrin_alpha"/>
</dbReference>
<feature type="domain" description="Phospholipase C/D" evidence="13">
    <location>
        <begin position="29"/>
        <end position="213"/>
    </location>
</feature>
<comment type="catalytic activity">
    <reaction evidence="11">
        <text>a 6-(alpha-D-glucosaminyl)-1-(1,2-diacyl-sn-glycero-3-phospho)-1D-myo-inositol + H2O = 6-(alpha-D-glucosaminyl)-1D-myo-inositol + a 1,2-diacyl-sn-glycero-3-phosphate + H(+)</text>
        <dbReference type="Rhea" id="RHEA:10832"/>
        <dbReference type="ChEBI" id="CHEBI:15377"/>
        <dbReference type="ChEBI" id="CHEBI:15378"/>
        <dbReference type="ChEBI" id="CHEBI:57997"/>
        <dbReference type="ChEBI" id="CHEBI:58608"/>
        <dbReference type="ChEBI" id="CHEBI:58700"/>
        <dbReference type="EC" id="3.1.4.50"/>
    </reaction>
</comment>
<dbReference type="eggNOG" id="KOG3637">
    <property type="taxonomic scope" value="Eukaryota"/>
</dbReference>
<evidence type="ECO:0000256" key="3">
    <source>
        <dbReference type="ARBA" id="ARBA00012284"/>
    </source>
</evidence>
<accession>F0Z9B8</accession>
<organism evidence="14 15">
    <name type="scientific">Dictyostelium purpureum</name>
    <name type="common">Slime mold</name>
    <dbReference type="NCBI Taxonomy" id="5786"/>
    <lineage>
        <taxon>Eukaryota</taxon>
        <taxon>Amoebozoa</taxon>
        <taxon>Evosea</taxon>
        <taxon>Eumycetozoa</taxon>
        <taxon>Dictyostelia</taxon>
        <taxon>Dictyosteliales</taxon>
        <taxon>Dictyosteliaceae</taxon>
        <taxon>Dictyostelium</taxon>
    </lineage>
</organism>
<dbReference type="GO" id="GO:0004621">
    <property type="term" value="F:glycosylphosphatidylinositol phospholipase D activity"/>
    <property type="evidence" value="ECO:0000318"/>
    <property type="project" value="GO_Central"/>
</dbReference>
<evidence type="ECO:0000256" key="4">
    <source>
        <dbReference type="ARBA" id="ARBA00015988"/>
    </source>
</evidence>
<dbReference type="InParanoid" id="F0Z9B8"/>
<evidence type="ECO:0000256" key="6">
    <source>
        <dbReference type="ARBA" id="ARBA00022729"/>
    </source>
</evidence>
<reference evidence="15" key="1">
    <citation type="journal article" date="2011" name="Genome Biol.">
        <title>Comparative genomics of the social amoebae Dictyostelium discoideum and Dictyostelium purpureum.</title>
        <authorList>
            <consortium name="US DOE Joint Genome Institute (JGI-PGF)"/>
            <person name="Sucgang R."/>
            <person name="Kuo A."/>
            <person name="Tian X."/>
            <person name="Salerno W."/>
            <person name="Parikh A."/>
            <person name="Feasley C.L."/>
            <person name="Dalin E."/>
            <person name="Tu H."/>
            <person name="Huang E."/>
            <person name="Barry K."/>
            <person name="Lindquist E."/>
            <person name="Shapiro H."/>
            <person name="Bruce D."/>
            <person name="Schmutz J."/>
            <person name="Salamov A."/>
            <person name="Fey P."/>
            <person name="Gaudet P."/>
            <person name="Anjard C."/>
            <person name="Babu M.M."/>
            <person name="Basu S."/>
            <person name="Bushmanova Y."/>
            <person name="van der Wel H."/>
            <person name="Katoh-Kurasawa M."/>
            <person name="Dinh C."/>
            <person name="Coutinho P.M."/>
            <person name="Saito T."/>
            <person name="Elias M."/>
            <person name="Schaap P."/>
            <person name="Kay R.R."/>
            <person name="Henrissat B."/>
            <person name="Eichinger L."/>
            <person name="Rivero F."/>
            <person name="Putnam N.H."/>
            <person name="West C.M."/>
            <person name="Loomis W.F."/>
            <person name="Chisholm R.L."/>
            <person name="Shaulsky G."/>
            <person name="Strassmann J.E."/>
            <person name="Queller D.C."/>
            <person name="Kuspa A."/>
            <person name="Grigoriev I.V."/>
        </authorList>
    </citation>
    <scope>NUCLEOTIDE SEQUENCE [LARGE SCALE GENOMIC DNA]</scope>
    <source>
        <strain evidence="15">QSDP1</strain>
    </source>
</reference>
<comment type="similarity">
    <text evidence="2">Belongs to the GPLD1 family.</text>
</comment>
<evidence type="ECO:0000256" key="1">
    <source>
        <dbReference type="ARBA" id="ARBA00004613"/>
    </source>
</evidence>
<keyword evidence="8" id="KW-0378">Hydrolase</keyword>
<dbReference type="InterPro" id="IPR013519">
    <property type="entry name" value="Int_alpha_beta-p"/>
</dbReference>
<dbReference type="EC" id="3.1.4.50" evidence="3"/>
<dbReference type="RefSeq" id="XP_003284001.1">
    <property type="nucleotide sequence ID" value="XM_003283953.1"/>
</dbReference>
<evidence type="ECO:0000256" key="10">
    <source>
        <dbReference type="ARBA" id="ARBA00029753"/>
    </source>
</evidence>
<evidence type="ECO:0000256" key="7">
    <source>
        <dbReference type="ARBA" id="ARBA00022737"/>
    </source>
</evidence>
<dbReference type="InterPro" id="IPR028994">
    <property type="entry name" value="Integrin_alpha_N"/>
</dbReference>
<keyword evidence="9" id="KW-0325">Glycoprotein</keyword>
<evidence type="ECO:0000313" key="14">
    <source>
        <dbReference type="EMBL" id="EGC39443.1"/>
    </source>
</evidence>
<dbReference type="EMBL" id="GL870957">
    <property type="protein sequence ID" value="EGC39443.1"/>
    <property type="molecule type" value="Genomic_DNA"/>
</dbReference>
<dbReference type="OMA" id="CGMTTHN"/>